<keyword evidence="13" id="KW-1185">Reference proteome</keyword>
<sequence>MSQLPQLGSTLPDELLFVSTTAAATAAANATEPEYSTPVMGLLGFLASVASFVTVVAAQRHYFIASLAITDLLIGMFSMNLYTLYLLLGKWPLGRFVCNMWLSLDYTACLTSQYTVFCITVDRFCSVKIPAKYRKWRTERKVQLMVAATWVLPAMLFVPSTFAWPYLSSKVRSEDACYAEFSEDPVYNTVLTICYFWVTLVAMIALYIGIYRVALNLARKSEAKRQKVSNLITMANQTARVGITNAQRSPSHEAAAAEVEAAAGGGGGGRGSGSAGGGEAGKSPQRPLIKAAGGGGGGDVTAGRGGAAAGSSSKAAAGGSHDARKVSKKDKKKSGNNAGGGGGGGRRAVHSQSTSYRSGLSSDYCSSRAEDDRSSSPALPSDSDNGLHTPEPTSTGAGRATTTGASVAPGSATSRLPAANSADSRQNNSKQPMTDQASDPATAREAPGASAPPPPPSPPSLAIVTVATSAVVSQKLTASNDSDYHTASGLSFENAALDANGHSGAVSLADTQQQQPQQQQQQQQQQLKTLQFSLCAPSDEFEGLRYIDEESIRPGSPIWKRRPSYEDELAAAAEAAAVQTRVDLNSGERDRVVTSVVELPLPQPVRRTAQHRRRRDRSDPVWRRGAAEAAAPADARPVVPGRYEAAAQSVGWTKRQDRQKKKQSRTENRARKALKTITLILGAFVVCWTPYHIFILIRSICQAQCLNKHLFNLGYWLCYLNSPINPFCYALANAQFKKAFLRIIRLDLPSMRRSRSQASGGLGRSNIQYPNTLN</sequence>
<feature type="compositionally biased region" description="Gly residues" evidence="10">
    <location>
        <begin position="263"/>
        <end position="280"/>
    </location>
</feature>
<feature type="compositionally biased region" description="Low complexity" evidence="10">
    <location>
        <begin position="627"/>
        <end position="642"/>
    </location>
</feature>
<feature type="transmembrane region" description="Helical" evidence="11">
    <location>
        <begin position="100"/>
        <end position="121"/>
    </location>
</feature>
<dbReference type="Proteomes" id="UP000095280">
    <property type="component" value="Unplaced"/>
</dbReference>
<evidence type="ECO:0000256" key="8">
    <source>
        <dbReference type="ARBA" id="ARBA00023224"/>
    </source>
</evidence>
<feature type="compositionally biased region" description="Basic and acidic residues" evidence="10">
    <location>
        <begin position="616"/>
        <end position="626"/>
    </location>
</feature>
<dbReference type="GO" id="GO:0004930">
    <property type="term" value="F:G protein-coupled receptor activity"/>
    <property type="evidence" value="ECO:0007669"/>
    <property type="project" value="UniProtKB-KW"/>
</dbReference>
<feature type="transmembrane region" description="Helical" evidence="11">
    <location>
        <begin position="142"/>
        <end position="166"/>
    </location>
</feature>
<evidence type="ECO:0000256" key="7">
    <source>
        <dbReference type="ARBA" id="ARBA00023170"/>
    </source>
</evidence>
<comment type="subcellular location">
    <subcellularLocation>
        <location evidence="1">Cell membrane</location>
        <topology evidence="1">Multi-pass membrane protein</topology>
    </subcellularLocation>
</comment>
<feature type="compositionally biased region" description="Low complexity" evidence="10">
    <location>
        <begin position="253"/>
        <end position="262"/>
    </location>
</feature>
<dbReference type="GO" id="GO:0005886">
    <property type="term" value="C:plasma membrane"/>
    <property type="evidence" value="ECO:0007669"/>
    <property type="project" value="UniProtKB-SubCell"/>
</dbReference>
<evidence type="ECO:0000256" key="3">
    <source>
        <dbReference type="ARBA" id="ARBA00022692"/>
    </source>
</evidence>
<dbReference type="WBParaSite" id="maker-unitig_31223-snap-gene-0.1-mRNA-1">
    <property type="protein sequence ID" value="maker-unitig_31223-snap-gene-0.1-mRNA-1"/>
    <property type="gene ID" value="maker-unitig_31223-snap-gene-0.1"/>
</dbReference>
<feature type="region of interest" description="Disordered" evidence="10">
    <location>
        <begin position="754"/>
        <end position="774"/>
    </location>
</feature>
<feature type="region of interest" description="Disordered" evidence="10">
    <location>
        <begin position="505"/>
        <end position="525"/>
    </location>
</feature>
<name>A0A1I8FE22_9PLAT</name>
<proteinExistence type="inferred from homology"/>
<feature type="region of interest" description="Disordered" evidence="10">
    <location>
        <begin position="604"/>
        <end position="668"/>
    </location>
</feature>
<comment type="similarity">
    <text evidence="9">Belongs to the G-protein coupled receptor 1 family.</text>
</comment>
<feature type="compositionally biased region" description="Polar residues" evidence="10">
    <location>
        <begin position="350"/>
        <end position="365"/>
    </location>
</feature>
<feature type="compositionally biased region" description="Polar residues" evidence="10">
    <location>
        <begin position="765"/>
        <end position="774"/>
    </location>
</feature>
<feature type="compositionally biased region" description="Low complexity" evidence="10">
    <location>
        <begin position="512"/>
        <end position="525"/>
    </location>
</feature>
<evidence type="ECO:0000256" key="6">
    <source>
        <dbReference type="ARBA" id="ARBA00023136"/>
    </source>
</evidence>
<dbReference type="PANTHER" id="PTHR24248">
    <property type="entry name" value="ADRENERGIC RECEPTOR-RELATED G-PROTEIN COUPLED RECEPTOR"/>
    <property type="match status" value="1"/>
</dbReference>
<evidence type="ECO:0000313" key="14">
    <source>
        <dbReference type="WBParaSite" id="maker-unitig_31223-snap-gene-0.1-mRNA-1"/>
    </source>
</evidence>
<dbReference type="Gene3D" id="1.20.1070.10">
    <property type="entry name" value="Rhodopsin 7-helix transmembrane proteins"/>
    <property type="match status" value="2"/>
</dbReference>
<organism evidence="13 14">
    <name type="scientific">Macrostomum lignano</name>
    <dbReference type="NCBI Taxonomy" id="282301"/>
    <lineage>
        <taxon>Eukaryota</taxon>
        <taxon>Metazoa</taxon>
        <taxon>Spiralia</taxon>
        <taxon>Lophotrochozoa</taxon>
        <taxon>Platyhelminthes</taxon>
        <taxon>Rhabditophora</taxon>
        <taxon>Macrostomorpha</taxon>
        <taxon>Macrostomida</taxon>
        <taxon>Macrostomidae</taxon>
        <taxon>Macrostomum</taxon>
    </lineage>
</organism>
<accession>A0A1I8FE22</accession>
<keyword evidence="2" id="KW-1003">Cell membrane</keyword>
<reference evidence="14" key="1">
    <citation type="submission" date="2016-11" db="UniProtKB">
        <authorList>
            <consortium name="WormBaseParasite"/>
        </authorList>
    </citation>
    <scope>IDENTIFICATION</scope>
</reference>
<evidence type="ECO:0000256" key="5">
    <source>
        <dbReference type="ARBA" id="ARBA00023040"/>
    </source>
</evidence>
<keyword evidence="4 11" id="KW-1133">Transmembrane helix</keyword>
<evidence type="ECO:0000256" key="4">
    <source>
        <dbReference type="ARBA" id="ARBA00022989"/>
    </source>
</evidence>
<feature type="transmembrane region" description="Helical" evidence="11">
    <location>
        <begin position="40"/>
        <end position="58"/>
    </location>
</feature>
<dbReference type="PANTHER" id="PTHR24248:SF185">
    <property type="entry name" value="DOPAMINE RECEPTOR 2"/>
    <property type="match status" value="1"/>
</dbReference>
<evidence type="ECO:0000256" key="1">
    <source>
        <dbReference type="ARBA" id="ARBA00004651"/>
    </source>
</evidence>
<feature type="compositionally biased region" description="Pro residues" evidence="10">
    <location>
        <begin position="450"/>
        <end position="459"/>
    </location>
</feature>
<feature type="compositionally biased region" description="Polar residues" evidence="10">
    <location>
        <begin position="421"/>
        <end position="439"/>
    </location>
</feature>
<dbReference type="PROSITE" id="PS00237">
    <property type="entry name" value="G_PROTEIN_RECEP_F1_1"/>
    <property type="match status" value="1"/>
</dbReference>
<feature type="compositionally biased region" description="Low complexity" evidence="10">
    <location>
        <begin position="393"/>
        <end position="406"/>
    </location>
</feature>
<dbReference type="PROSITE" id="PS50262">
    <property type="entry name" value="G_PROTEIN_RECEP_F1_2"/>
    <property type="match status" value="1"/>
</dbReference>
<dbReference type="GO" id="GO:0043410">
    <property type="term" value="P:positive regulation of MAPK cascade"/>
    <property type="evidence" value="ECO:0007669"/>
    <property type="project" value="TreeGrafter"/>
</dbReference>
<evidence type="ECO:0000256" key="11">
    <source>
        <dbReference type="SAM" id="Phobius"/>
    </source>
</evidence>
<feature type="compositionally biased region" description="Low complexity" evidence="10">
    <location>
        <begin position="309"/>
        <end position="320"/>
    </location>
</feature>
<keyword evidence="6 11" id="KW-0472">Membrane</keyword>
<protein>
    <submittedName>
        <fullName evidence="14">G_PROTEIN_RECEP_F1_2 domain-containing protein</fullName>
    </submittedName>
</protein>
<feature type="compositionally biased region" description="Gly residues" evidence="10">
    <location>
        <begin position="292"/>
        <end position="308"/>
    </location>
</feature>
<keyword evidence="3 9" id="KW-0812">Transmembrane</keyword>
<feature type="transmembrane region" description="Helical" evidence="11">
    <location>
        <begin position="186"/>
        <end position="210"/>
    </location>
</feature>
<evidence type="ECO:0000256" key="10">
    <source>
        <dbReference type="SAM" id="MobiDB-lite"/>
    </source>
</evidence>
<dbReference type="AlphaFoldDB" id="A0A1I8FE22"/>
<evidence type="ECO:0000256" key="2">
    <source>
        <dbReference type="ARBA" id="ARBA00022475"/>
    </source>
</evidence>
<feature type="compositionally biased region" description="Polar residues" evidence="10">
    <location>
        <begin position="375"/>
        <end position="386"/>
    </location>
</feature>
<keyword evidence="7 9" id="KW-0675">Receptor</keyword>
<dbReference type="InterPro" id="IPR017452">
    <property type="entry name" value="GPCR_Rhodpsn_7TM"/>
</dbReference>
<feature type="region of interest" description="Disordered" evidence="10">
    <location>
        <begin position="246"/>
        <end position="463"/>
    </location>
</feature>
<evidence type="ECO:0000313" key="13">
    <source>
        <dbReference type="Proteomes" id="UP000095280"/>
    </source>
</evidence>
<dbReference type="InterPro" id="IPR000276">
    <property type="entry name" value="GPCR_Rhodpsn"/>
</dbReference>
<keyword evidence="8 9" id="KW-0807">Transducer</keyword>
<feature type="transmembrane region" description="Helical" evidence="11">
    <location>
        <begin position="65"/>
        <end position="88"/>
    </location>
</feature>
<feature type="transmembrane region" description="Helical" evidence="11">
    <location>
        <begin position="677"/>
        <end position="697"/>
    </location>
</feature>
<dbReference type="PRINTS" id="PR00237">
    <property type="entry name" value="GPCRRHODOPSN"/>
</dbReference>
<feature type="compositionally biased region" description="Gly residues" evidence="10">
    <location>
        <begin position="337"/>
        <end position="346"/>
    </location>
</feature>
<dbReference type="Pfam" id="PF00001">
    <property type="entry name" value="7tm_1"/>
    <property type="match status" value="2"/>
</dbReference>
<dbReference type="SUPFAM" id="SSF81321">
    <property type="entry name" value="Family A G protein-coupled receptor-like"/>
    <property type="match status" value="1"/>
</dbReference>
<evidence type="ECO:0000259" key="12">
    <source>
        <dbReference type="PROSITE" id="PS50262"/>
    </source>
</evidence>
<evidence type="ECO:0000256" key="9">
    <source>
        <dbReference type="RuleBase" id="RU000688"/>
    </source>
</evidence>
<dbReference type="GO" id="GO:0071880">
    <property type="term" value="P:adenylate cyclase-activating adrenergic receptor signaling pathway"/>
    <property type="evidence" value="ECO:0007669"/>
    <property type="project" value="TreeGrafter"/>
</dbReference>
<keyword evidence="5 9" id="KW-0297">G-protein coupled receptor</keyword>
<feature type="domain" description="G-protein coupled receptors family 1 profile" evidence="12">
    <location>
        <begin position="41"/>
        <end position="729"/>
    </location>
</feature>